<protein>
    <submittedName>
        <fullName evidence="2">Uncharacterized protein</fullName>
    </submittedName>
</protein>
<evidence type="ECO:0000313" key="2">
    <source>
        <dbReference type="WBParaSite" id="MhA1_Contig148.frz3.gene7"/>
    </source>
</evidence>
<dbReference type="AlphaFoldDB" id="A0A1I8B7D3"/>
<keyword evidence="1" id="KW-1185">Reference proteome</keyword>
<sequence length="92" mass="10858">MACVKFLSSNKESFLVSKEWNEFKNVDRDLAFRLLESSALIDEKQIVEKQIDKKEFREEQTRCPRCQYYSSSPGYSPCAPRYYPSSPRISYN</sequence>
<dbReference type="WBParaSite" id="MhA1_Contig148.frz3.gene7">
    <property type="protein sequence ID" value="MhA1_Contig148.frz3.gene7"/>
    <property type="gene ID" value="MhA1_Contig148.frz3.gene7"/>
</dbReference>
<proteinExistence type="predicted"/>
<accession>A0A1I8B7D3</accession>
<evidence type="ECO:0000313" key="1">
    <source>
        <dbReference type="Proteomes" id="UP000095281"/>
    </source>
</evidence>
<dbReference type="Proteomes" id="UP000095281">
    <property type="component" value="Unplaced"/>
</dbReference>
<reference evidence="2" key="1">
    <citation type="submission" date="2016-11" db="UniProtKB">
        <authorList>
            <consortium name="WormBaseParasite"/>
        </authorList>
    </citation>
    <scope>IDENTIFICATION</scope>
</reference>
<name>A0A1I8B7D3_MELHA</name>
<organism evidence="1 2">
    <name type="scientific">Meloidogyne hapla</name>
    <name type="common">Root-knot nematode worm</name>
    <dbReference type="NCBI Taxonomy" id="6305"/>
    <lineage>
        <taxon>Eukaryota</taxon>
        <taxon>Metazoa</taxon>
        <taxon>Ecdysozoa</taxon>
        <taxon>Nematoda</taxon>
        <taxon>Chromadorea</taxon>
        <taxon>Rhabditida</taxon>
        <taxon>Tylenchina</taxon>
        <taxon>Tylenchomorpha</taxon>
        <taxon>Tylenchoidea</taxon>
        <taxon>Meloidogynidae</taxon>
        <taxon>Meloidogyninae</taxon>
        <taxon>Meloidogyne</taxon>
    </lineage>
</organism>